<protein>
    <recommendedName>
        <fullName evidence="2">Aminoglycoside phosphotransferase domain-containing protein</fullName>
    </recommendedName>
</protein>
<comment type="caution">
    <text evidence="3">The sequence shown here is derived from an EMBL/GenBank/DDBJ whole genome shotgun (WGS) entry which is preliminary data.</text>
</comment>
<dbReference type="OrthoDB" id="8300194at2759"/>
<proteinExistence type="predicted"/>
<organism evidence="3 4">
    <name type="scientific">Sclerotinia nivalis</name>
    <dbReference type="NCBI Taxonomy" id="352851"/>
    <lineage>
        <taxon>Eukaryota</taxon>
        <taxon>Fungi</taxon>
        <taxon>Dikarya</taxon>
        <taxon>Ascomycota</taxon>
        <taxon>Pezizomycotina</taxon>
        <taxon>Leotiomycetes</taxon>
        <taxon>Helotiales</taxon>
        <taxon>Sclerotiniaceae</taxon>
        <taxon>Sclerotinia</taxon>
    </lineage>
</organism>
<dbReference type="PANTHER" id="PTHR21310">
    <property type="entry name" value="AMINOGLYCOSIDE PHOSPHOTRANSFERASE-RELATED-RELATED"/>
    <property type="match status" value="1"/>
</dbReference>
<dbReference type="EMBL" id="JAPEIS010000003">
    <property type="protein sequence ID" value="KAJ8068469.1"/>
    <property type="molecule type" value="Genomic_DNA"/>
</dbReference>
<reference evidence="3" key="1">
    <citation type="submission" date="2022-11" db="EMBL/GenBank/DDBJ databases">
        <title>Genome Resource of Sclerotinia nivalis Strain SnTB1, a Plant Pathogen Isolated from American Ginseng.</title>
        <authorList>
            <person name="Fan S."/>
        </authorList>
    </citation>
    <scope>NUCLEOTIDE SEQUENCE</scope>
    <source>
        <strain evidence="3">SnTB1</strain>
    </source>
</reference>
<dbReference type="Proteomes" id="UP001152300">
    <property type="component" value="Unassembled WGS sequence"/>
</dbReference>
<evidence type="ECO:0000313" key="4">
    <source>
        <dbReference type="Proteomes" id="UP001152300"/>
    </source>
</evidence>
<dbReference type="AlphaFoldDB" id="A0A9X0ATW2"/>
<evidence type="ECO:0000259" key="2">
    <source>
        <dbReference type="Pfam" id="PF01636"/>
    </source>
</evidence>
<accession>A0A9X0ATW2</accession>
<dbReference type="InterPro" id="IPR011009">
    <property type="entry name" value="Kinase-like_dom_sf"/>
</dbReference>
<dbReference type="Pfam" id="PF01636">
    <property type="entry name" value="APH"/>
    <property type="match status" value="1"/>
</dbReference>
<keyword evidence="4" id="KW-1185">Reference proteome</keyword>
<dbReference type="InterPro" id="IPR051678">
    <property type="entry name" value="AGP_Transferase"/>
</dbReference>
<dbReference type="PANTHER" id="PTHR21310:SF15">
    <property type="entry name" value="AMINOGLYCOSIDE PHOSPHOTRANSFERASE DOMAIN-CONTAINING PROTEIN"/>
    <property type="match status" value="1"/>
</dbReference>
<feature type="region of interest" description="Disordered" evidence="1">
    <location>
        <begin position="1"/>
        <end position="24"/>
    </location>
</feature>
<feature type="domain" description="Aminoglycoside phosphotransferase" evidence="2">
    <location>
        <begin position="164"/>
        <end position="352"/>
    </location>
</feature>
<evidence type="ECO:0000256" key="1">
    <source>
        <dbReference type="SAM" id="MobiDB-lite"/>
    </source>
</evidence>
<gene>
    <name evidence="3" type="ORF">OCU04_004023</name>
</gene>
<dbReference type="InterPro" id="IPR002575">
    <property type="entry name" value="Aminoglycoside_PTrfase"/>
</dbReference>
<name>A0A9X0ATW2_9HELO</name>
<dbReference type="SUPFAM" id="SSF56112">
    <property type="entry name" value="Protein kinase-like (PK-like)"/>
    <property type="match status" value="1"/>
</dbReference>
<evidence type="ECO:0000313" key="3">
    <source>
        <dbReference type="EMBL" id="KAJ8068469.1"/>
    </source>
</evidence>
<dbReference type="Gene3D" id="3.90.1200.10">
    <property type="match status" value="1"/>
</dbReference>
<sequence length="387" mass="43496">MSKERRESLDLDSATARAKSNTKTMERLQAAVKEDPDVNLLDFIPKTYLRSWLRKEELTDRPQPLPIKLPYAEPDFCAGLAARARTATIAHPLSTETISCLIVHLDSSSSAEDVTSNQCLVSALKHLILNSEKLCELPTRGVVLKCSDHLVAKIIRGNDDYTEYTSLQYLQDNAPALLAPKPHGLVKLNDVHIIFMTYIPSVTLEQVWGTLTHDNKLLIQSQLDEMFVKLRLLSHDSQCLGGVRGEGVKVDGAYGAQLHKKGISTAEDFDNFCFSAVSHRASTSWVNFVRSLLPAWEDNFVFSHGDLRPANIMVTPGEGGNYVLSGVIDWEDSGFYPDYFESRQLLYTFGMGSEDDWYAYLPPSISPATHPQRWLVGRIWRYTLERC</sequence>